<proteinExistence type="predicted"/>
<dbReference type="RefSeq" id="WP_089608592.1">
    <property type="nucleotide sequence ID" value="NZ_CP022121.1"/>
</dbReference>
<comment type="caution">
    <text evidence="1">The sequence shown here is derived from an EMBL/GenBank/DDBJ whole genome shotgun (WGS) entry which is preliminary data.</text>
</comment>
<evidence type="ECO:0000313" key="1">
    <source>
        <dbReference type="EMBL" id="MCR6544966.1"/>
    </source>
</evidence>
<accession>A0ABT1Y399</accession>
<protein>
    <submittedName>
        <fullName evidence="1">Uncharacterized protein</fullName>
    </submittedName>
</protein>
<name>A0ABT1Y399_9FIRM</name>
<sequence length="77" mass="8931">MADSVRSLPIEITDRITLQMRNCFTREGLDRKKELNVLVIPSITINEMLAFETQVPDEEELIEAMDEFLQDCDKNTN</sequence>
<evidence type="ECO:0000313" key="2">
    <source>
        <dbReference type="Proteomes" id="UP001524944"/>
    </source>
</evidence>
<keyword evidence="2" id="KW-1185">Reference proteome</keyword>
<gene>
    <name evidence="1" type="ORF">NVS47_05435</name>
</gene>
<dbReference type="EMBL" id="JANPWE010000002">
    <property type="protein sequence ID" value="MCR6544966.1"/>
    <property type="molecule type" value="Genomic_DNA"/>
</dbReference>
<dbReference type="Proteomes" id="UP001524944">
    <property type="component" value="Unassembled WGS sequence"/>
</dbReference>
<organism evidence="1 2">
    <name type="scientific">Dehalobacterium formicoaceticum</name>
    <dbReference type="NCBI Taxonomy" id="51515"/>
    <lineage>
        <taxon>Bacteria</taxon>
        <taxon>Bacillati</taxon>
        <taxon>Bacillota</taxon>
        <taxon>Clostridia</taxon>
        <taxon>Eubacteriales</taxon>
        <taxon>Peptococcaceae</taxon>
        <taxon>Dehalobacterium</taxon>
    </lineage>
</organism>
<reference evidence="1 2" key="1">
    <citation type="submission" date="2022-08" db="EMBL/GenBank/DDBJ databases">
        <title>Proteogenomics of the novel Dehalobacterium formicoaceticum strain EZ94 highlights a key role of methyltransferases during anaerobic dichloromethane degradation.</title>
        <authorList>
            <person name="Wasmund K."/>
        </authorList>
    </citation>
    <scope>NUCLEOTIDE SEQUENCE [LARGE SCALE GENOMIC DNA]</scope>
    <source>
        <strain evidence="1 2">EZ94</strain>
    </source>
</reference>